<dbReference type="Pfam" id="PF13579">
    <property type="entry name" value="Glyco_trans_4_4"/>
    <property type="match status" value="1"/>
</dbReference>
<dbReference type="PANTHER" id="PTHR12526:SF600">
    <property type="entry name" value="GLYCOSYL TRANSFERASE GROUP 1"/>
    <property type="match status" value="1"/>
</dbReference>
<sequence>MPEIRTLNLIYSLPDPPLNGYDLRHLNLMKNLSDRVDQTVLCRIMAPLTPEQKGLLESLPYNVRTVLIPRPTLIQKICKGVRFLFSRFPVMAGGWYYCEMEQALRELLDEKEFDFIVLEGIWNAVYRPVIRQAKAQTVLNLYDLEEGLLQRQADVLPFGLKKWIYSNGAKRMAALEKTLPREADLIWTVSEKERQELLAHSPDLPAFLAPGGVDCDAIHPLPPPDKNGKEILFVGSLQYLPNVDGAQFMSTDVMPEVLKRCPDAKLKIVGRGPDERTLKLHNPPSFDVVGEVEELEPWYRNCQLSIVPLRSGGGTRLKILESMAYGRPVVATSIGAEGIDITPGKNILIADTPEELADCVARILNNPDQGRSIAEEGRKLVEECYSWKSIANILYERYARVIEK</sequence>
<dbReference type="GO" id="GO:0016757">
    <property type="term" value="F:glycosyltransferase activity"/>
    <property type="evidence" value="ECO:0007669"/>
    <property type="project" value="UniProtKB-ARBA"/>
</dbReference>
<dbReference type="SUPFAM" id="SSF53756">
    <property type="entry name" value="UDP-Glycosyltransferase/glycogen phosphorylase"/>
    <property type="match status" value="1"/>
</dbReference>
<dbReference type="Pfam" id="PF13692">
    <property type="entry name" value="Glyco_trans_1_4"/>
    <property type="match status" value="1"/>
</dbReference>
<proteinExistence type="predicted"/>
<dbReference type="RefSeq" id="WP_160629462.1">
    <property type="nucleotide sequence ID" value="NZ_CP047593.1"/>
</dbReference>
<dbReference type="KEGG" id="taer:GT409_12815"/>
<accession>A0A6P1MGS6</accession>
<dbReference type="Gene3D" id="3.40.50.2000">
    <property type="entry name" value="Glycogen Phosphorylase B"/>
    <property type="match status" value="2"/>
</dbReference>
<keyword evidence="3" id="KW-1185">Reference proteome</keyword>
<name>A0A6P1MGS6_9BACT</name>
<evidence type="ECO:0000313" key="3">
    <source>
        <dbReference type="Proteomes" id="UP000464954"/>
    </source>
</evidence>
<dbReference type="PANTHER" id="PTHR12526">
    <property type="entry name" value="GLYCOSYLTRANSFERASE"/>
    <property type="match status" value="1"/>
</dbReference>
<gene>
    <name evidence="2" type="ORF">GT409_12815</name>
</gene>
<dbReference type="CDD" id="cd03801">
    <property type="entry name" value="GT4_PimA-like"/>
    <property type="match status" value="1"/>
</dbReference>
<reference evidence="2 3" key="1">
    <citation type="submission" date="2020-01" db="EMBL/GenBank/DDBJ databases">
        <title>Ponticoccus aerotolerans gen. nov., sp. nov., an anaerobic bacterium and proposal of Ponticoccusceae fam. nov., Ponticoccusles ord. nov. and Ponticoccuse classis nov. in the phylum Kiritimatiellaeota.</title>
        <authorList>
            <person name="Zhou L.Y."/>
            <person name="Du Z.J."/>
        </authorList>
    </citation>
    <scope>NUCLEOTIDE SEQUENCE [LARGE SCALE GENOMIC DNA]</scope>
    <source>
        <strain evidence="2 3">S-5007</strain>
    </source>
</reference>
<dbReference type="EMBL" id="CP047593">
    <property type="protein sequence ID" value="QHI70285.1"/>
    <property type="molecule type" value="Genomic_DNA"/>
</dbReference>
<protein>
    <submittedName>
        <fullName evidence="2">Glycosyltransferase</fullName>
    </submittedName>
</protein>
<evidence type="ECO:0000313" key="2">
    <source>
        <dbReference type="EMBL" id="QHI70285.1"/>
    </source>
</evidence>
<keyword evidence="2" id="KW-0808">Transferase</keyword>
<organism evidence="2 3">
    <name type="scientific">Tichowtungia aerotolerans</name>
    <dbReference type="NCBI Taxonomy" id="2697043"/>
    <lineage>
        <taxon>Bacteria</taxon>
        <taxon>Pseudomonadati</taxon>
        <taxon>Kiritimatiellota</taxon>
        <taxon>Tichowtungiia</taxon>
        <taxon>Tichowtungiales</taxon>
        <taxon>Tichowtungiaceae</taxon>
        <taxon>Tichowtungia</taxon>
    </lineage>
</organism>
<dbReference type="InterPro" id="IPR028098">
    <property type="entry name" value="Glyco_trans_4-like_N"/>
</dbReference>
<feature type="domain" description="Glycosyltransferase subfamily 4-like N-terminal" evidence="1">
    <location>
        <begin position="79"/>
        <end position="201"/>
    </location>
</feature>
<dbReference type="AlphaFoldDB" id="A0A6P1MGS6"/>
<evidence type="ECO:0000259" key="1">
    <source>
        <dbReference type="Pfam" id="PF13579"/>
    </source>
</evidence>
<dbReference type="Proteomes" id="UP000464954">
    <property type="component" value="Chromosome"/>
</dbReference>